<dbReference type="InterPro" id="IPR036390">
    <property type="entry name" value="WH_DNA-bd_sf"/>
</dbReference>
<dbReference type="SUPFAM" id="SSF46785">
    <property type="entry name" value="Winged helix' DNA-binding domain"/>
    <property type="match status" value="1"/>
</dbReference>
<keyword evidence="4" id="KW-1185">Reference proteome</keyword>
<accession>A0ABT3ZD64</accession>
<feature type="domain" description="HTH marR-type" evidence="2">
    <location>
        <begin position="1"/>
        <end position="136"/>
    </location>
</feature>
<dbReference type="InterPro" id="IPR036388">
    <property type="entry name" value="WH-like_DNA-bd_sf"/>
</dbReference>
<sequence length="183" mass="20106">MDRALSCLAALRGVLDIAERNDRALARSTGLTTAQLLVLRLVKSLHEVTPKAIAQRAGVAPASATALIEKLVRFDYLTRRRSETDRRKYWVSLTDAGHTALETAPDPLHQRFLEAFADIPDWEQAMILAGLERIAALLDDETTQQPLGGEVHELSAALSFPAEPDHGFEEMPEAGEPEDPNKS</sequence>
<evidence type="ECO:0000256" key="1">
    <source>
        <dbReference type="SAM" id="MobiDB-lite"/>
    </source>
</evidence>
<dbReference type="PANTHER" id="PTHR33164">
    <property type="entry name" value="TRANSCRIPTIONAL REGULATOR, MARR FAMILY"/>
    <property type="match status" value="1"/>
</dbReference>
<evidence type="ECO:0000313" key="4">
    <source>
        <dbReference type="Proteomes" id="UP001073227"/>
    </source>
</evidence>
<dbReference type="PANTHER" id="PTHR33164:SF89">
    <property type="entry name" value="MARR FAMILY REGULATORY PROTEIN"/>
    <property type="match status" value="1"/>
</dbReference>
<feature type="region of interest" description="Disordered" evidence="1">
    <location>
        <begin position="149"/>
        <end position="183"/>
    </location>
</feature>
<dbReference type="RefSeq" id="WP_267655167.1">
    <property type="nucleotide sequence ID" value="NZ_JAOVZR010000001.1"/>
</dbReference>
<reference evidence="3" key="1">
    <citation type="submission" date="2022-10" db="EMBL/GenBank/DDBJ databases">
        <title>Hoeflea sp. G2-23, isolated from marine algae.</title>
        <authorList>
            <person name="Kristyanto S."/>
            <person name="Kim J.M."/>
            <person name="Jeon C.O."/>
        </authorList>
    </citation>
    <scope>NUCLEOTIDE SEQUENCE</scope>
    <source>
        <strain evidence="3">G2-23</strain>
    </source>
</reference>
<dbReference type="Proteomes" id="UP001073227">
    <property type="component" value="Unassembled WGS sequence"/>
</dbReference>
<dbReference type="InterPro" id="IPR039422">
    <property type="entry name" value="MarR/SlyA-like"/>
</dbReference>
<dbReference type="Pfam" id="PF12802">
    <property type="entry name" value="MarR_2"/>
    <property type="match status" value="1"/>
</dbReference>
<dbReference type="EMBL" id="JAOVZR010000001">
    <property type="protein sequence ID" value="MCY0149726.1"/>
    <property type="molecule type" value="Genomic_DNA"/>
</dbReference>
<organism evidence="3 4">
    <name type="scientific">Hoeflea algicola</name>
    <dbReference type="NCBI Taxonomy" id="2983763"/>
    <lineage>
        <taxon>Bacteria</taxon>
        <taxon>Pseudomonadati</taxon>
        <taxon>Pseudomonadota</taxon>
        <taxon>Alphaproteobacteria</taxon>
        <taxon>Hyphomicrobiales</taxon>
        <taxon>Rhizobiaceae</taxon>
        <taxon>Hoeflea</taxon>
    </lineage>
</organism>
<evidence type="ECO:0000259" key="2">
    <source>
        <dbReference type="PROSITE" id="PS50995"/>
    </source>
</evidence>
<dbReference type="Gene3D" id="1.10.10.10">
    <property type="entry name" value="Winged helix-like DNA-binding domain superfamily/Winged helix DNA-binding domain"/>
    <property type="match status" value="1"/>
</dbReference>
<protein>
    <submittedName>
        <fullName evidence="3">MarR family transcriptional regulator</fullName>
    </submittedName>
</protein>
<evidence type="ECO:0000313" key="3">
    <source>
        <dbReference type="EMBL" id="MCY0149726.1"/>
    </source>
</evidence>
<dbReference type="PROSITE" id="PS50995">
    <property type="entry name" value="HTH_MARR_2"/>
    <property type="match status" value="1"/>
</dbReference>
<dbReference type="SMART" id="SM00347">
    <property type="entry name" value="HTH_MARR"/>
    <property type="match status" value="1"/>
</dbReference>
<proteinExistence type="predicted"/>
<feature type="compositionally biased region" description="Acidic residues" evidence="1">
    <location>
        <begin position="170"/>
        <end position="183"/>
    </location>
</feature>
<dbReference type="InterPro" id="IPR000835">
    <property type="entry name" value="HTH_MarR-typ"/>
</dbReference>
<name>A0ABT3ZD64_9HYPH</name>
<comment type="caution">
    <text evidence="3">The sequence shown here is derived from an EMBL/GenBank/DDBJ whole genome shotgun (WGS) entry which is preliminary data.</text>
</comment>
<gene>
    <name evidence="3" type="ORF">OEG84_18930</name>
</gene>